<keyword evidence="1" id="KW-0812">Transmembrane</keyword>
<keyword evidence="1" id="KW-0472">Membrane</keyword>
<organism evidence="2">
    <name type="scientific">Proteinivorax hydrogeniformans</name>
    <dbReference type="NCBI Taxonomy" id="1826727"/>
    <lineage>
        <taxon>Bacteria</taxon>
        <taxon>Bacillati</taxon>
        <taxon>Bacillota</taxon>
        <taxon>Clostridia</taxon>
        <taxon>Eubacteriales</taxon>
        <taxon>Proteinivoracaceae</taxon>
        <taxon>Proteinivorax</taxon>
    </lineage>
</organism>
<keyword evidence="1" id="KW-1133">Transmembrane helix</keyword>
<dbReference type="RefSeq" id="WP_353892538.1">
    <property type="nucleotide sequence ID" value="NZ_CP159485.1"/>
</dbReference>
<dbReference type="AlphaFoldDB" id="A0AAU8HR93"/>
<reference evidence="2" key="1">
    <citation type="journal article" date="2018" name="Antonie Van Leeuwenhoek">
        <title>Proteinivorax hydrogeniformans sp. nov., an anaerobic, haloalkaliphilic bacterium fermenting proteinaceous compounds with high hydrogen production.</title>
        <authorList>
            <person name="Boltyanskaya Y."/>
            <person name="Detkova E."/>
            <person name="Pimenov N."/>
            <person name="Kevbrin V."/>
        </authorList>
    </citation>
    <scope>NUCLEOTIDE SEQUENCE</scope>
    <source>
        <strain evidence="2">Z-710</strain>
    </source>
</reference>
<accession>A0AAU8HR93</accession>
<dbReference type="NCBIfam" id="TIGR02532">
    <property type="entry name" value="IV_pilin_GFxxxE"/>
    <property type="match status" value="1"/>
</dbReference>
<proteinExistence type="predicted"/>
<dbReference type="EMBL" id="CP159485">
    <property type="protein sequence ID" value="XCI27961.1"/>
    <property type="molecule type" value="Genomic_DNA"/>
</dbReference>
<dbReference type="InterPro" id="IPR012902">
    <property type="entry name" value="N_methyl_site"/>
</dbReference>
<evidence type="ECO:0000256" key="1">
    <source>
        <dbReference type="SAM" id="Phobius"/>
    </source>
</evidence>
<dbReference type="Pfam" id="PF07963">
    <property type="entry name" value="N_methyl"/>
    <property type="match status" value="1"/>
</dbReference>
<protein>
    <submittedName>
        <fullName evidence="2">Prepilin-type N-terminal cleavage/methylation domain-containing protein</fullName>
    </submittedName>
</protein>
<sequence>MKNKGFTLLEVLVALPLITFIMIILLQLIIFSMNLSEEMRKSAEYQYNIRTIHQRMARDINRAIYKEEVFIDNFGRLVINYPNEDQIKYYHRSGTSSIVRNAPGGTYPISENITKFNYDITTCGRYLEVNIEWDNHRGFSIILKIPQRET</sequence>
<reference evidence="2" key="2">
    <citation type="submission" date="2024-06" db="EMBL/GenBank/DDBJ databases">
        <authorList>
            <person name="Petrova K.O."/>
            <person name="Toshchakov S.V."/>
            <person name="Boltjanskaja Y.V."/>
            <person name="Kevbrin V.V."/>
        </authorList>
    </citation>
    <scope>NUCLEOTIDE SEQUENCE</scope>
    <source>
        <strain evidence="2">Z-710</strain>
    </source>
</reference>
<gene>
    <name evidence="2" type="ORF">PRVXH_001891</name>
</gene>
<name>A0AAU8HR93_9FIRM</name>
<feature type="transmembrane region" description="Helical" evidence="1">
    <location>
        <begin position="6"/>
        <end position="31"/>
    </location>
</feature>
<evidence type="ECO:0000313" key="2">
    <source>
        <dbReference type="EMBL" id="XCI27961.1"/>
    </source>
</evidence>